<gene>
    <name evidence="1" type="ORF">FCC1311_038532</name>
</gene>
<evidence type="ECO:0008006" key="3">
    <source>
        <dbReference type="Google" id="ProtNLM"/>
    </source>
</evidence>
<dbReference type="OrthoDB" id="192702at2759"/>
<name>A0A2R5G9C0_9STRA</name>
<comment type="caution">
    <text evidence="1">The sequence shown here is derived from an EMBL/GenBank/DDBJ whole genome shotgun (WGS) entry which is preliminary data.</text>
</comment>
<dbReference type="AlphaFoldDB" id="A0A2R5G9C0"/>
<evidence type="ECO:0000313" key="1">
    <source>
        <dbReference type="EMBL" id="GBG27630.1"/>
    </source>
</evidence>
<dbReference type="InterPro" id="IPR021276">
    <property type="entry name" value="DUF2855"/>
</dbReference>
<dbReference type="InParanoid" id="A0A2R5G9C0"/>
<dbReference type="Proteomes" id="UP000241890">
    <property type="component" value="Unassembled WGS sequence"/>
</dbReference>
<dbReference type="Pfam" id="PF11017">
    <property type="entry name" value="DUF2855"/>
    <property type="match status" value="1"/>
</dbReference>
<dbReference type="Gene3D" id="3.90.180.10">
    <property type="entry name" value="Medium-chain alcohol dehydrogenases, catalytic domain"/>
    <property type="match status" value="1"/>
</dbReference>
<sequence length="381" mass="42457">MSEFLVGRDALSRTQVRQRTALEIREGEVLVEIEKCAFTANNVTYGLSGENMRYFDFFPTGSAYLAAIPSWGIARVVVSRAEGIRVGERLYGFLPYAQYAVLKASTVRPNQFIDLSPHRRDLARIYNTYSRIDAQQDPLYVSRDLEDLMILMRPLFLTSWLLMDYAANDMANESQGTVLLTSASSKTAIGMAYLLKYHRPENSNADLRTVGLTSASNVDFVKRIGLYDEVVAYDDAETFLGASNENAEAMRKHKGLLVDMSGNGKVLQTVLSCLPNASCCRVGLTHWDQDSQGPGKFFFAPTYAEEVVRRIGAATFDKTTRESFAAYLEDVKRNNWCQVQKVVGADALKREFTSALETGFDPSQGMVVTLWPSSDVSNAKL</sequence>
<proteinExistence type="predicted"/>
<dbReference type="EMBL" id="BEYU01000033">
    <property type="protein sequence ID" value="GBG27630.1"/>
    <property type="molecule type" value="Genomic_DNA"/>
</dbReference>
<protein>
    <recommendedName>
        <fullName evidence="3">DUF2855 family protein</fullName>
    </recommendedName>
</protein>
<dbReference type="SUPFAM" id="SSF50129">
    <property type="entry name" value="GroES-like"/>
    <property type="match status" value="1"/>
</dbReference>
<evidence type="ECO:0000313" key="2">
    <source>
        <dbReference type="Proteomes" id="UP000241890"/>
    </source>
</evidence>
<dbReference type="InterPro" id="IPR011032">
    <property type="entry name" value="GroES-like_sf"/>
</dbReference>
<keyword evidence="2" id="KW-1185">Reference proteome</keyword>
<organism evidence="1 2">
    <name type="scientific">Hondaea fermentalgiana</name>
    <dbReference type="NCBI Taxonomy" id="2315210"/>
    <lineage>
        <taxon>Eukaryota</taxon>
        <taxon>Sar</taxon>
        <taxon>Stramenopiles</taxon>
        <taxon>Bigyra</taxon>
        <taxon>Labyrinthulomycetes</taxon>
        <taxon>Thraustochytrida</taxon>
        <taxon>Thraustochytriidae</taxon>
        <taxon>Hondaea</taxon>
    </lineage>
</organism>
<reference evidence="1 2" key="1">
    <citation type="submission" date="2017-12" db="EMBL/GenBank/DDBJ databases">
        <title>Sequencing, de novo assembly and annotation of complete genome of a new Thraustochytrid species, strain FCC1311.</title>
        <authorList>
            <person name="Sedici K."/>
            <person name="Godart F."/>
            <person name="Aiese Cigliano R."/>
            <person name="Sanseverino W."/>
            <person name="Barakat M."/>
            <person name="Ortet P."/>
            <person name="Marechal E."/>
            <person name="Cagnac O."/>
            <person name="Amato A."/>
        </authorList>
    </citation>
    <scope>NUCLEOTIDE SEQUENCE [LARGE SCALE GENOMIC DNA]</scope>
</reference>
<accession>A0A2R5G9C0</accession>